<dbReference type="InterPro" id="IPR003010">
    <property type="entry name" value="C-N_Hydrolase"/>
</dbReference>
<dbReference type="AlphaFoldDB" id="A0A2T9Z673"/>
<gene>
    <name evidence="10" type="ORF">BB559_000166</name>
</gene>
<feature type="domain" description="CN hydrolase" evidence="9">
    <location>
        <begin position="5"/>
        <end position="276"/>
    </location>
</feature>
<evidence type="ECO:0000313" key="11">
    <source>
        <dbReference type="Proteomes" id="UP000245699"/>
    </source>
</evidence>
<dbReference type="InterPro" id="IPR036526">
    <property type="entry name" value="C-N_Hydrolase_sf"/>
</dbReference>
<dbReference type="Gene3D" id="3.40.50.620">
    <property type="entry name" value="HUPs"/>
    <property type="match status" value="1"/>
</dbReference>
<dbReference type="STRING" id="61424.A0A2T9Z673"/>
<evidence type="ECO:0000256" key="2">
    <source>
        <dbReference type="ARBA" id="ARBA00007145"/>
    </source>
</evidence>
<evidence type="ECO:0000256" key="6">
    <source>
        <dbReference type="ARBA" id="ARBA00023027"/>
    </source>
</evidence>
<dbReference type="NCBIfam" id="TIGR00552">
    <property type="entry name" value="nadE"/>
    <property type="match status" value="1"/>
</dbReference>
<dbReference type="InterPro" id="IPR014445">
    <property type="entry name" value="Gln-dep_NAD_synthase"/>
</dbReference>
<keyword evidence="4 8" id="KW-0547">Nucleotide-binding</keyword>
<comment type="caution">
    <text evidence="10">The sequence shown here is derived from an EMBL/GenBank/DDBJ whole genome shotgun (WGS) entry which is preliminary data.</text>
</comment>
<dbReference type="UniPathway" id="UPA00253">
    <property type="reaction ID" value="UER00334"/>
</dbReference>
<evidence type="ECO:0000256" key="4">
    <source>
        <dbReference type="ARBA" id="ARBA00022741"/>
    </source>
</evidence>
<comment type="similarity">
    <text evidence="2 8">In the C-terminal section; belongs to the NAD synthetase family.</text>
</comment>
<dbReference type="FunFam" id="3.60.110.10:FF:000003">
    <property type="entry name" value="Glutamine-dependent NAD(+) synthetase"/>
    <property type="match status" value="1"/>
</dbReference>
<protein>
    <recommendedName>
        <fullName evidence="8">Glutamine-dependent NAD(+) synthetase</fullName>
        <ecNumber evidence="8">6.3.5.1</ecNumber>
    </recommendedName>
    <alternativeName>
        <fullName evidence="8">NAD(+) synthase [glutamine-hydrolyzing]</fullName>
    </alternativeName>
</protein>
<dbReference type="PANTHER" id="PTHR23090">
    <property type="entry name" value="NH 3 /GLUTAMINE-DEPENDENT NAD + SYNTHETASE"/>
    <property type="match status" value="1"/>
</dbReference>
<dbReference type="Pfam" id="PF00795">
    <property type="entry name" value="CN_hydrolase"/>
    <property type="match status" value="1"/>
</dbReference>
<dbReference type="Pfam" id="PF02540">
    <property type="entry name" value="NAD_synthase"/>
    <property type="match status" value="1"/>
</dbReference>
<dbReference type="CDD" id="cd07570">
    <property type="entry name" value="GAT_Gln-NAD-synth"/>
    <property type="match status" value="1"/>
</dbReference>
<dbReference type="OrthoDB" id="2020662at2759"/>
<sequence>MNNLVTVATCSLNQWALDFLGNYNRIRQSIIESKKKNAVIRVGSELEIPGYSCQDHFHEGDTVTHSWEVLAKILADKELYGILIITGMPVIYKSHRYNCSIAVLNGRIELIRPKMWMASDGNYRELRWFTPWLGTGKQNETMRLPKNIIEINGQKDAPIGFSLLEFNDGVVGFEICEELFVPKSPHIDMCLDGADIIINSSGSHHELRKLAVRIDLMREATRCSGGVYLYSNQRGCDGDRLYFDGASMVLCNGEVLSIGTQFSLNEIEIVVATVDLENVKSYRASLPSLGAQSSLSKSLNRVIIDFDLRVSNLLPTEPVVVKQLSPEEEINFGPACWLWDYLRRSRQGGFFLALSGGIDSCTVALIAYSMCNMVTKAAKSGNKQVISDLHAILGLPSDSTYIPTDAKELTNKLVHTCYMGTENSSQETRTRASEMAKSIGTYHIEMNFDSVVAAILAIFVAITSKTPRFSVHGGTNSENLALQNIQARLRLVLSYLFASLLLWVRDRPRSLLVLGASNVDECLRGYMTKYDCSSADLNPIGSISKNDLRGYINFAKSYYDLNILGSFLDATPTAELIPITSQSAAQSDEVEMGMTYDELSTFGKLRKIEKCGPYSMFVKLTSMWNGYYHPAEIANKVKTFFYYYAINRHKMTTLTPSYHAEAYSPDDNRYDHRPFLYESGFVWQFQRIDNDVELLTSELKL</sequence>
<proteinExistence type="inferred from homology"/>
<evidence type="ECO:0000256" key="7">
    <source>
        <dbReference type="ARBA" id="ARBA00052340"/>
    </source>
</evidence>
<organism evidence="10 11">
    <name type="scientific">Furculomyces boomerangus</name>
    <dbReference type="NCBI Taxonomy" id="61424"/>
    <lineage>
        <taxon>Eukaryota</taxon>
        <taxon>Fungi</taxon>
        <taxon>Fungi incertae sedis</taxon>
        <taxon>Zoopagomycota</taxon>
        <taxon>Kickxellomycotina</taxon>
        <taxon>Harpellomycetes</taxon>
        <taxon>Harpellales</taxon>
        <taxon>Harpellaceae</taxon>
        <taxon>Furculomyces</taxon>
    </lineage>
</organism>
<evidence type="ECO:0000256" key="1">
    <source>
        <dbReference type="ARBA" id="ARBA00005188"/>
    </source>
</evidence>
<dbReference type="FunFam" id="3.40.50.620:FF:000036">
    <property type="entry name" value="Glutamine-dependent NAD(+) synthetase"/>
    <property type="match status" value="1"/>
</dbReference>
<dbReference type="EMBL" id="MBFT01000008">
    <property type="protein sequence ID" value="PVV00052.1"/>
    <property type="molecule type" value="Genomic_DNA"/>
</dbReference>
<dbReference type="GO" id="GO:0003952">
    <property type="term" value="F:NAD+ synthase (glutamine-hydrolyzing) activity"/>
    <property type="evidence" value="ECO:0007669"/>
    <property type="project" value="UniProtKB-UniRule"/>
</dbReference>
<reference evidence="10 11" key="1">
    <citation type="journal article" date="2018" name="MBio">
        <title>Comparative Genomics Reveals the Core Gene Toolbox for the Fungus-Insect Symbiosis.</title>
        <authorList>
            <person name="Wang Y."/>
            <person name="Stata M."/>
            <person name="Wang W."/>
            <person name="Stajich J.E."/>
            <person name="White M.M."/>
            <person name="Moncalvo J.M."/>
        </authorList>
    </citation>
    <scope>NUCLEOTIDE SEQUENCE [LARGE SCALE GENOMIC DNA]</scope>
    <source>
        <strain evidence="10 11">AUS-77-4</strain>
    </source>
</reference>
<dbReference type="PANTHER" id="PTHR23090:SF9">
    <property type="entry name" value="GLUTAMINE-DEPENDENT NAD(+) SYNTHETASE"/>
    <property type="match status" value="1"/>
</dbReference>
<dbReference type="GO" id="GO:0009435">
    <property type="term" value="P:NAD+ biosynthetic process"/>
    <property type="evidence" value="ECO:0007669"/>
    <property type="project" value="UniProtKB-UniRule"/>
</dbReference>
<name>A0A2T9Z673_9FUNG</name>
<dbReference type="Gene3D" id="3.60.110.10">
    <property type="entry name" value="Carbon-nitrogen hydrolase"/>
    <property type="match status" value="1"/>
</dbReference>
<dbReference type="PROSITE" id="PS50263">
    <property type="entry name" value="CN_HYDROLASE"/>
    <property type="match status" value="1"/>
</dbReference>
<dbReference type="PIRSF" id="PIRSF006630">
    <property type="entry name" value="NADS_GAT"/>
    <property type="match status" value="1"/>
</dbReference>
<dbReference type="CDD" id="cd00553">
    <property type="entry name" value="NAD_synthase"/>
    <property type="match status" value="1"/>
</dbReference>
<dbReference type="GO" id="GO:0005524">
    <property type="term" value="F:ATP binding"/>
    <property type="evidence" value="ECO:0007669"/>
    <property type="project" value="UniProtKB-UniRule"/>
</dbReference>
<keyword evidence="5 8" id="KW-0067">ATP-binding</keyword>
<dbReference type="GO" id="GO:0004359">
    <property type="term" value="F:glutaminase activity"/>
    <property type="evidence" value="ECO:0007669"/>
    <property type="project" value="InterPro"/>
</dbReference>
<dbReference type="SUPFAM" id="SSF56317">
    <property type="entry name" value="Carbon-nitrogen hydrolase"/>
    <property type="match status" value="1"/>
</dbReference>
<evidence type="ECO:0000256" key="5">
    <source>
        <dbReference type="ARBA" id="ARBA00022840"/>
    </source>
</evidence>
<keyword evidence="3 8" id="KW-0436">Ligase</keyword>
<comment type="pathway">
    <text evidence="1 8">Cofactor biosynthesis; NAD(+) biosynthesis; NAD(+) from deamido-NAD(+) (L-Gln route): step 1/1.</text>
</comment>
<dbReference type="Proteomes" id="UP000245699">
    <property type="component" value="Unassembled WGS sequence"/>
</dbReference>
<evidence type="ECO:0000259" key="9">
    <source>
        <dbReference type="PROSITE" id="PS50263"/>
    </source>
</evidence>
<dbReference type="GO" id="GO:0005737">
    <property type="term" value="C:cytoplasm"/>
    <property type="evidence" value="ECO:0007669"/>
    <property type="project" value="InterPro"/>
</dbReference>
<dbReference type="EC" id="6.3.5.1" evidence="8"/>
<evidence type="ECO:0000256" key="3">
    <source>
        <dbReference type="ARBA" id="ARBA00022598"/>
    </source>
</evidence>
<dbReference type="SUPFAM" id="SSF52402">
    <property type="entry name" value="Adenine nucleotide alpha hydrolases-like"/>
    <property type="match status" value="1"/>
</dbReference>
<evidence type="ECO:0000313" key="10">
    <source>
        <dbReference type="EMBL" id="PVV00052.1"/>
    </source>
</evidence>
<comment type="catalytic activity">
    <reaction evidence="7 8">
        <text>deamido-NAD(+) + L-glutamine + ATP + H2O = L-glutamate + AMP + diphosphate + NAD(+) + H(+)</text>
        <dbReference type="Rhea" id="RHEA:24384"/>
        <dbReference type="ChEBI" id="CHEBI:15377"/>
        <dbReference type="ChEBI" id="CHEBI:15378"/>
        <dbReference type="ChEBI" id="CHEBI:29985"/>
        <dbReference type="ChEBI" id="CHEBI:30616"/>
        <dbReference type="ChEBI" id="CHEBI:33019"/>
        <dbReference type="ChEBI" id="CHEBI:57540"/>
        <dbReference type="ChEBI" id="CHEBI:58359"/>
        <dbReference type="ChEBI" id="CHEBI:58437"/>
        <dbReference type="ChEBI" id="CHEBI:456215"/>
        <dbReference type="EC" id="6.3.5.1"/>
    </reaction>
</comment>
<accession>A0A2T9Z673</accession>
<keyword evidence="6 8" id="KW-0520">NAD</keyword>
<dbReference type="InterPro" id="IPR022310">
    <property type="entry name" value="NAD/GMP_synthase"/>
</dbReference>
<evidence type="ECO:0000256" key="8">
    <source>
        <dbReference type="PIRNR" id="PIRNR006630"/>
    </source>
</evidence>
<dbReference type="InterPro" id="IPR014729">
    <property type="entry name" value="Rossmann-like_a/b/a_fold"/>
</dbReference>
<dbReference type="InterPro" id="IPR003694">
    <property type="entry name" value="NAD_synthase"/>
</dbReference>
<dbReference type="HAMAP" id="MF_02090">
    <property type="entry name" value="NadE_glutamine_dep"/>
    <property type="match status" value="1"/>
</dbReference>
<keyword evidence="11" id="KW-1185">Reference proteome</keyword>